<sequence length="106" mass="11746">MRGFATLHVFLVFLIVSTIGNSCRAAFLQKSNATFRCEDGHLDDCLIADDLELEVLMDSYITRILGDTDDPPFSDFTSYPSETAACKKKGTSYTSCGCPQYKPKCK</sequence>
<keyword evidence="1" id="KW-0732">Signal</keyword>
<accession>A0ABQ9M166</accession>
<comment type="caution">
    <text evidence="2">The sequence shown here is derived from an EMBL/GenBank/DDBJ whole genome shotgun (WGS) entry which is preliminary data.</text>
</comment>
<protein>
    <submittedName>
        <fullName evidence="2">Uncharacterized protein</fullName>
    </submittedName>
</protein>
<name>A0ABQ9M166_HEVBR</name>
<organism evidence="2 3">
    <name type="scientific">Hevea brasiliensis</name>
    <name type="common">Para rubber tree</name>
    <name type="synonym">Siphonia brasiliensis</name>
    <dbReference type="NCBI Taxonomy" id="3981"/>
    <lineage>
        <taxon>Eukaryota</taxon>
        <taxon>Viridiplantae</taxon>
        <taxon>Streptophyta</taxon>
        <taxon>Embryophyta</taxon>
        <taxon>Tracheophyta</taxon>
        <taxon>Spermatophyta</taxon>
        <taxon>Magnoliopsida</taxon>
        <taxon>eudicotyledons</taxon>
        <taxon>Gunneridae</taxon>
        <taxon>Pentapetalae</taxon>
        <taxon>rosids</taxon>
        <taxon>fabids</taxon>
        <taxon>Malpighiales</taxon>
        <taxon>Euphorbiaceae</taxon>
        <taxon>Crotonoideae</taxon>
        <taxon>Micrandreae</taxon>
        <taxon>Hevea</taxon>
    </lineage>
</organism>
<evidence type="ECO:0000256" key="1">
    <source>
        <dbReference type="SAM" id="SignalP"/>
    </source>
</evidence>
<keyword evidence="3" id="KW-1185">Reference proteome</keyword>
<feature type="signal peptide" evidence="1">
    <location>
        <begin position="1"/>
        <end position="25"/>
    </location>
</feature>
<dbReference type="Proteomes" id="UP001174677">
    <property type="component" value="Chromosome 9"/>
</dbReference>
<feature type="chain" id="PRO_5046380083" evidence="1">
    <location>
        <begin position="26"/>
        <end position="106"/>
    </location>
</feature>
<proteinExistence type="predicted"/>
<gene>
    <name evidence="2" type="ORF">P3X46_016343</name>
</gene>
<evidence type="ECO:0000313" key="3">
    <source>
        <dbReference type="Proteomes" id="UP001174677"/>
    </source>
</evidence>
<reference evidence="2" key="1">
    <citation type="journal article" date="2023" name="Plant Biotechnol. J.">
        <title>Chromosome-level wild Hevea brasiliensis genome provides new tools for genomic-assisted breeding and valuable loci to elevate rubber yield.</title>
        <authorList>
            <person name="Cheng H."/>
            <person name="Song X."/>
            <person name="Hu Y."/>
            <person name="Wu T."/>
            <person name="Yang Q."/>
            <person name="An Z."/>
            <person name="Feng S."/>
            <person name="Deng Z."/>
            <person name="Wu W."/>
            <person name="Zeng X."/>
            <person name="Tu M."/>
            <person name="Wang X."/>
            <person name="Huang H."/>
        </authorList>
    </citation>
    <scope>NUCLEOTIDE SEQUENCE</scope>
    <source>
        <strain evidence="2">MT/VB/25A 57/8</strain>
    </source>
</reference>
<dbReference type="EMBL" id="JARPOI010000009">
    <property type="protein sequence ID" value="KAJ9173180.1"/>
    <property type="molecule type" value="Genomic_DNA"/>
</dbReference>
<evidence type="ECO:0000313" key="2">
    <source>
        <dbReference type="EMBL" id="KAJ9173180.1"/>
    </source>
</evidence>